<sequence>MSAKNISNEIVEENDSLTTFINNYISENGKENFSETINSKLQVSKDRYDFIVKILTRNIKVDEFLMNDILRCIVKKLCESQGIDFPNTFKLPENHLFSKASLYEYDPAKNGQNILKHGLDFGSVVSYGGADYGRLISYTNSEIEDRFVIFSKYYVDDKNNIFLSDDKKNEDFLCIATIATNADSGFRFISSRALKVKNDKKFQLELKNIIKDHNLDDSIMIGLRNGAYQILSEYYKLK</sequence>
<dbReference type="AlphaFoldDB" id="A0A242U4I6"/>
<reference evidence="1 2" key="1">
    <citation type="submission" date="2017-05" db="EMBL/GenBank/DDBJ databases">
        <authorList>
            <person name="Song R."/>
            <person name="Chenine A.L."/>
            <person name="Ruprecht R.M."/>
        </authorList>
    </citation>
    <scope>NUCLEOTIDE SEQUENCE [LARGE SCALE GENOMIC DNA]</scope>
    <source>
        <strain evidence="1 2">ARLG1955</strain>
    </source>
</reference>
<organism evidence="1 2">
    <name type="scientific">Acinetobacter pittii</name>
    <name type="common">Acinetobacter genomosp. 3</name>
    <dbReference type="NCBI Taxonomy" id="48296"/>
    <lineage>
        <taxon>Bacteria</taxon>
        <taxon>Pseudomonadati</taxon>
        <taxon>Pseudomonadota</taxon>
        <taxon>Gammaproteobacteria</taxon>
        <taxon>Moraxellales</taxon>
        <taxon>Moraxellaceae</taxon>
        <taxon>Acinetobacter</taxon>
        <taxon>Acinetobacter calcoaceticus/baumannii complex</taxon>
    </lineage>
</organism>
<dbReference type="Proteomes" id="UP000195162">
    <property type="component" value="Unassembled WGS sequence"/>
</dbReference>
<gene>
    <name evidence="1" type="ORF">CAT59_08860</name>
</gene>
<comment type="caution">
    <text evidence="1">The sequence shown here is derived from an EMBL/GenBank/DDBJ whole genome shotgun (WGS) entry which is preliminary data.</text>
</comment>
<dbReference type="Gene3D" id="3.10.450.530">
    <property type="entry name" value="Ribonuclease toxin, BrnT, of type II toxin-antitoxin system"/>
    <property type="match status" value="1"/>
</dbReference>
<accession>A0A242U4I6</accession>
<dbReference type="EMBL" id="NGIR01000024">
    <property type="protein sequence ID" value="OTU27746.1"/>
    <property type="molecule type" value="Genomic_DNA"/>
</dbReference>
<dbReference type="InterPro" id="IPR038573">
    <property type="entry name" value="BrnT_sf"/>
</dbReference>
<evidence type="ECO:0000313" key="2">
    <source>
        <dbReference type="Proteomes" id="UP000195162"/>
    </source>
</evidence>
<protein>
    <submittedName>
        <fullName evidence="1">Uncharacterized protein</fullName>
    </submittedName>
</protein>
<evidence type="ECO:0000313" key="1">
    <source>
        <dbReference type="EMBL" id="OTU27746.1"/>
    </source>
</evidence>
<proteinExistence type="predicted"/>
<dbReference type="RefSeq" id="WP_086376025.1">
    <property type="nucleotide sequence ID" value="NZ_JADVOL010000003.1"/>
</dbReference>
<name>A0A242U4I6_ACIPI</name>